<reference evidence="2" key="1">
    <citation type="submission" date="2025-08" db="UniProtKB">
        <authorList>
            <consortium name="RefSeq"/>
        </authorList>
    </citation>
    <scope>IDENTIFICATION</scope>
    <source>
        <tissue evidence="2">Blood</tissue>
    </source>
</reference>
<dbReference type="InterPro" id="IPR027993">
    <property type="entry name" value="DUF4495"/>
</dbReference>
<protein>
    <submittedName>
        <fullName evidence="2">Uncharacterized protein KIAA0825 homolog isoform X5</fullName>
    </submittedName>
</protein>
<dbReference type="PANTHER" id="PTHR33960:SF1">
    <property type="entry name" value="SIMILAR TO KIAA0825 PROTEIN"/>
    <property type="match status" value="1"/>
</dbReference>
<dbReference type="Proteomes" id="UP001652622">
    <property type="component" value="Unplaced"/>
</dbReference>
<dbReference type="OrthoDB" id="10007406at2759"/>
<gene>
    <name evidence="2" type="primary">KIAA0825</name>
</gene>
<evidence type="ECO:0000313" key="2">
    <source>
        <dbReference type="RefSeq" id="XP_034296570.1"/>
    </source>
</evidence>
<organism evidence="1 2">
    <name type="scientific">Pantherophis guttatus</name>
    <name type="common">Corn snake</name>
    <name type="synonym">Elaphe guttata</name>
    <dbReference type="NCBI Taxonomy" id="94885"/>
    <lineage>
        <taxon>Eukaryota</taxon>
        <taxon>Metazoa</taxon>
        <taxon>Chordata</taxon>
        <taxon>Craniata</taxon>
        <taxon>Vertebrata</taxon>
        <taxon>Euteleostomi</taxon>
        <taxon>Lepidosauria</taxon>
        <taxon>Squamata</taxon>
        <taxon>Bifurcata</taxon>
        <taxon>Unidentata</taxon>
        <taxon>Episquamata</taxon>
        <taxon>Toxicofera</taxon>
        <taxon>Serpentes</taxon>
        <taxon>Colubroidea</taxon>
        <taxon>Colubridae</taxon>
        <taxon>Colubrinae</taxon>
        <taxon>Pantherophis</taxon>
    </lineage>
</organism>
<dbReference type="PANTHER" id="PTHR33960">
    <property type="entry name" value="SIMILAR TO KIAA0825 PROTEIN"/>
    <property type="match status" value="1"/>
</dbReference>
<evidence type="ECO:0000313" key="1">
    <source>
        <dbReference type="Proteomes" id="UP001652622"/>
    </source>
</evidence>
<dbReference type="Pfam" id="PF14906">
    <property type="entry name" value="DUF4495"/>
    <property type="match status" value="1"/>
</dbReference>
<dbReference type="RefSeq" id="XP_034296570.1">
    <property type="nucleotide sequence ID" value="XM_034440679.1"/>
</dbReference>
<dbReference type="AlphaFoldDB" id="A0A6P9DZS1"/>
<sequence length="688" mass="79648">MEWRGDFSLEFLNLDCLLNSFPGNLEVQQVLGDIDEKIKKNTSCVEQCLKELQLELNETCSDELLQDTTSFLHWLNNHDFSSTKFSSTHQGELIKFLQTLQRLLKNEQNQEETILQFLLELSKQCGVLFPCTPSGASFDFVSSSSIHGIEDDTAVDVHCIWDDIRLHLRRYLVHQLQSNQETKTGTLQYQLQFKIQCLQHLLFLYPESEVLVKYQKMQNKLVSDLLQKCAQGKSDEMNFEKIVHNYKSSIPAFCAMIKEDLHILSGITDPSSVLKFINETYLDTFTEEITFVLHMLCELQLKEKALHAIKTSKNSKKNRGMVQVGVAEEHSRKGMNQCLTLHQLKCLSQLIKSFLLMEENIEELSSGLLLVCMSENKSIQGVLKNENESSEFPEHILKVKKSTMLEFGWRNVFKDLSPSVAYSLIIAVEDFSSKILEREQNEQSSATYYMMCLVNVQNMNESWRVVHEKEQPKQISKFCSDIMEVLDMLLPLALACTVEFFQEIRANFIEACNKVATALLTRLEERSKDVPTRAPLQNLYIILSTAVHIYQHFKMYQNEMKVDSGKPLFLALLQQYKELISILQFQVTNYCIQVCVTSILQDAESHYWDDNKAFYEGERCSFSIHMWHYFCYALQHDLWTVLSPELAQEILTEVLEESLALLACRYFQAQPSYKRTPQIRCHSNPDDL</sequence>
<keyword evidence="1" id="KW-1185">Reference proteome</keyword>
<name>A0A6P9DZS1_PANGU</name>
<proteinExistence type="predicted"/>
<dbReference type="CTD" id="285600"/>
<accession>A0A6P9DZS1</accession>
<dbReference type="GeneID" id="117679061"/>